<protein>
    <recommendedName>
        <fullName evidence="4 9">Pre-mRNA-splicing factor SYF2</fullName>
    </recommendedName>
</protein>
<dbReference type="RefSeq" id="XP_060120213.1">
    <property type="nucleotide sequence ID" value="XM_060264230.1"/>
</dbReference>
<dbReference type="GO" id="GO:0000398">
    <property type="term" value="P:mRNA splicing, via spliceosome"/>
    <property type="evidence" value="ECO:0007669"/>
    <property type="project" value="UniProtKB-UniRule"/>
</dbReference>
<proteinExistence type="inferred from homology"/>
<feature type="region of interest" description="Disordered" evidence="10">
    <location>
        <begin position="127"/>
        <end position="146"/>
    </location>
</feature>
<feature type="compositionally biased region" description="Polar residues" evidence="10">
    <location>
        <begin position="38"/>
        <end position="49"/>
    </location>
</feature>
<dbReference type="GeneID" id="85223909"/>
<reference evidence="11" key="1">
    <citation type="submission" date="2023-03" db="EMBL/GenBank/DDBJ databases">
        <title>Mating type loci evolution in Malassezia.</title>
        <authorList>
            <person name="Coelho M.A."/>
        </authorList>
    </citation>
    <scope>NUCLEOTIDE SEQUENCE</scope>
    <source>
        <strain evidence="11">CBS 9431</strain>
    </source>
</reference>
<dbReference type="EMBL" id="CP119958">
    <property type="protein sequence ID" value="WFD37316.1"/>
    <property type="molecule type" value="Genomic_DNA"/>
</dbReference>
<evidence type="ECO:0000256" key="10">
    <source>
        <dbReference type="SAM" id="MobiDB-lite"/>
    </source>
</evidence>
<feature type="compositionally biased region" description="Basic and acidic residues" evidence="10">
    <location>
        <begin position="130"/>
        <end position="145"/>
    </location>
</feature>
<keyword evidence="5 9" id="KW-0507">mRNA processing</keyword>
<dbReference type="PANTHER" id="PTHR13264">
    <property type="entry name" value="GCIP-INTERACTING PROTEIN P29"/>
    <property type="match status" value="1"/>
</dbReference>
<dbReference type="Pfam" id="PF08231">
    <property type="entry name" value="SYF2"/>
    <property type="match status" value="1"/>
</dbReference>
<comment type="subcellular location">
    <subcellularLocation>
        <location evidence="2 9">Nucleus</location>
    </subcellularLocation>
</comment>
<keyword evidence="6 9" id="KW-0747">Spliceosome</keyword>
<evidence type="ECO:0000256" key="4">
    <source>
        <dbReference type="ARBA" id="ARBA00014745"/>
    </source>
</evidence>
<dbReference type="GO" id="GO:0000974">
    <property type="term" value="C:Prp19 complex"/>
    <property type="evidence" value="ECO:0007669"/>
    <property type="project" value="TreeGrafter"/>
</dbReference>
<evidence type="ECO:0000256" key="8">
    <source>
        <dbReference type="ARBA" id="ARBA00023242"/>
    </source>
</evidence>
<comment type="similarity">
    <text evidence="3 9">Belongs to the SYF2 family.</text>
</comment>
<evidence type="ECO:0000256" key="1">
    <source>
        <dbReference type="ARBA" id="ARBA00003777"/>
    </source>
</evidence>
<comment type="function">
    <text evidence="1 9">Involved in pre-mRNA splicing.</text>
</comment>
<evidence type="ECO:0000256" key="2">
    <source>
        <dbReference type="ARBA" id="ARBA00004123"/>
    </source>
</evidence>
<feature type="compositionally biased region" description="Basic and acidic residues" evidence="10">
    <location>
        <begin position="54"/>
        <end position="76"/>
    </location>
</feature>
<name>A0AAF0F005_9BASI</name>
<comment type="subunit">
    <text evidence="9">May be part of a spliceosome complex.</text>
</comment>
<evidence type="ECO:0000256" key="9">
    <source>
        <dbReference type="RuleBase" id="RU367148"/>
    </source>
</evidence>
<dbReference type="AlphaFoldDB" id="A0AAF0F005"/>
<evidence type="ECO:0000256" key="7">
    <source>
        <dbReference type="ARBA" id="ARBA00023187"/>
    </source>
</evidence>
<evidence type="ECO:0000313" key="12">
    <source>
        <dbReference type="Proteomes" id="UP001217754"/>
    </source>
</evidence>
<evidence type="ECO:0000256" key="5">
    <source>
        <dbReference type="ARBA" id="ARBA00022664"/>
    </source>
</evidence>
<dbReference type="PANTHER" id="PTHR13264:SF5">
    <property type="entry name" value="PRE-MRNA-SPLICING FACTOR SYF2"/>
    <property type="match status" value="1"/>
</dbReference>
<keyword evidence="7 9" id="KW-0508">mRNA splicing</keyword>
<dbReference type="InterPro" id="IPR013260">
    <property type="entry name" value="mRNA_splic_SYF2"/>
</dbReference>
<keyword evidence="12" id="KW-1185">Reference proteome</keyword>
<feature type="region of interest" description="Disordered" evidence="10">
    <location>
        <begin position="1"/>
        <end position="78"/>
    </location>
</feature>
<dbReference type="GO" id="GO:0071013">
    <property type="term" value="C:catalytic step 2 spliceosome"/>
    <property type="evidence" value="ECO:0007669"/>
    <property type="project" value="TreeGrafter"/>
</dbReference>
<keyword evidence="8 9" id="KW-0539">Nucleus</keyword>
<accession>A0AAF0F005</accession>
<sequence length="237" mass="27613">MDDERQASRRARLQQLQAKMSASASANRSDVAEEQASRRQSSQKHSVGTNRKLAKAERLLDERDMREAGKDVERHRAMQYSIEENEAWEKKLEDKEQTRDKGAIDFQDLAERSYQRQIRQLKPDTAAYAKQKEQEDERQVVRTSERGLVPAAEANVPAAVATYGAHKPDDAAVDRLVSHLNNEQDQIRRRSRRREDDPDAEITYINEKNKHFNKKIKRYFDEHTKEIRENLERGTAL</sequence>
<evidence type="ECO:0000256" key="6">
    <source>
        <dbReference type="ARBA" id="ARBA00022728"/>
    </source>
</evidence>
<organism evidence="11 12">
    <name type="scientific">Malassezia japonica</name>
    <dbReference type="NCBI Taxonomy" id="223818"/>
    <lineage>
        <taxon>Eukaryota</taxon>
        <taxon>Fungi</taxon>
        <taxon>Dikarya</taxon>
        <taxon>Basidiomycota</taxon>
        <taxon>Ustilaginomycotina</taxon>
        <taxon>Malasseziomycetes</taxon>
        <taxon>Malasseziales</taxon>
        <taxon>Malasseziaceae</taxon>
        <taxon>Malassezia</taxon>
    </lineage>
</organism>
<gene>
    <name evidence="11" type="primary">syf2</name>
    <name evidence="11" type="ORF">MJAP1_000260</name>
</gene>
<dbReference type="GO" id="GO:0071014">
    <property type="term" value="C:post-mRNA release spliceosomal complex"/>
    <property type="evidence" value="ECO:0007669"/>
    <property type="project" value="TreeGrafter"/>
</dbReference>
<evidence type="ECO:0000313" key="11">
    <source>
        <dbReference type="EMBL" id="WFD37316.1"/>
    </source>
</evidence>
<evidence type="ECO:0000256" key="3">
    <source>
        <dbReference type="ARBA" id="ARBA00010028"/>
    </source>
</evidence>
<dbReference type="Proteomes" id="UP001217754">
    <property type="component" value="Chromosome 1"/>
</dbReference>